<reference evidence="2 3" key="1">
    <citation type="submission" date="2023-01" db="EMBL/GenBank/DDBJ databases">
        <title>Analysis of 21 Apiospora genomes using comparative genomics revels a genus with tremendous synthesis potential of carbohydrate active enzymes and secondary metabolites.</title>
        <authorList>
            <person name="Sorensen T."/>
        </authorList>
    </citation>
    <scope>NUCLEOTIDE SEQUENCE [LARGE SCALE GENOMIC DNA]</scope>
    <source>
        <strain evidence="2 3">CBS 135458</strain>
    </source>
</reference>
<organism evidence="2 3">
    <name type="scientific">Apiospora phragmitis</name>
    <dbReference type="NCBI Taxonomy" id="2905665"/>
    <lineage>
        <taxon>Eukaryota</taxon>
        <taxon>Fungi</taxon>
        <taxon>Dikarya</taxon>
        <taxon>Ascomycota</taxon>
        <taxon>Pezizomycotina</taxon>
        <taxon>Sordariomycetes</taxon>
        <taxon>Xylariomycetidae</taxon>
        <taxon>Amphisphaeriales</taxon>
        <taxon>Apiosporaceae</taxon>
        <taxon>Apiospora</taxon>
    </lineage>
</organism>
<gene>
    <name evidence="2" type="ORF">PG994_003651</name>
</gene>
<name>A0ABR1VYR3_9PEZI</name>
<protein>
    <submittedName>
        <fullName evidence="2">Uncharacterized protein</fullName>
    </submittedName>
</protein>
<feature type="compositionally biased region" description="Basic and acidic residues" evidence="1">
    <location>
        <begin position="165"/>
        <end position="175"/>
    </location>
</feature>
<dbReference type="RefSeq" id="XP_066719338.1">
    <property type="nucleotide sequence ID" value="XM_066855060.1"/>
</dbReference>
<feature type="compositionally biased region" description="Polar residues" evidence="1">
    <location>
        <begin position="267"/>
        <end position="278"/>
    </location>
</feature>
<feature type="compositionally biased region" description="Polar residues" evidence="1">
    <location>
        <begin position="767"/>
        <end position="781"/>
    </location>
</feature>
<evidence type="ECO:0000313" key="2">
    <source>
        <dbReference type="EMBL" id="KAK8076379.1"/>
    </source>
</evidence>
<dbReference type="GeneID" id="92088123"/>
<feature type="compositionally biased region" description="Polar residues" evidence="1">
    <location>
        <begin position="579"/>
        <end position="589"/>
    </location>
</feature>
<feature type="compositionally biased region" description="Polar residues" evidence="1">
    <location>
        <begin position="666"/>
        <end position="705"/>
    </location>
</feature>
<keyword evidence="3" id="KW-1185">Reference proteome</keyword>
<feature type="compositionally biased region" description="Polar residues" evidence="1">
    <location>
        <begin position="103"/>
        <end position="114"/>
    </location>
</feature>
<feature type="compositionally biased region" description="Polar residues" evidence="1">
    <location>
        <begin position="636"/>
        <end position="659"/>
    </location>
</feature>
<dbReference type="Proteomes" id="UP001480595">
    <property type="component" value="Unassembled WGS sequence"/>
</dbReference>
<proteinExistence type="predicted"/>
<feature type="compositionally biased region" description="Basic and acidic residues" evidence="1">
    <location>
        <begin position="225"/>
        <end position="240"/>
    </location>
</feature>
<feature type="compositionally biased region" description="Acidic residues" evidence="1">
    <location>
        <begin position="498"/>
        <end position="512"/>
    </location>
</feature>
<feature type="region of interest" description="Disordered" evidence="1">
    <location>
        <begin position="1"/>
        <end position="29"/>
    </location>
</feature>
<feature type="compositionally biased region" description="Acidic residues" evidence="1">
    <location>
        <begin position="553"/>
        <end position="573"/>
    </location>
</feature>
<feature type="region of interest" description="Disordered" evidence="1">
    <location>
        <begin position="127"/>
        <end position="323"/>
    </location>
</feature>
<feature type="compositionally biased region" description="Polar residues" evidence="1">
    <location>
        <begin position="726"/>
        <end position="749"/>
    </location>
</feature>
<feature type="compositionally biased region" description="Acidic residues" evidence="1">
    <location>
        <begin position="182"/>
        <end position="200"/>
    </location>
</feature>
<dbReference type="InterPro" id="IPR018822">
    <property type="entry name" value="UPF0646"/>
</dbReference>
<feature type="compositionally biased region" description="Acidic residues" evidence="1">
    <location>
        <begin position="750"/>
        <end position="764"/>
    </location>
</feature>
<dbReference type="EMBL" id="JAQQWL010000004">
    <property type="protein sequence ID" value="KAK8076379.1"/>
    <property type="molecule type" value="Genomic_DNA"/>
</dbReference>
<accession>A0ABR1VYR3</accession>
<feature type="compositionally biased region" description="Basic and acidic residues" evidence="1">
    <location>
        <begin position="513"/>
        <end position="524"/>
    </location>
</feature>
<sequence length="806" mass="87448">MVDADEIDYNEVADPANDHDIEIGDTDDNSWQPESVAMVQEHGDAQTSVDEVDFAIVADANDVEAQDATEVGGEVWLEGQTSNVADLPSAAAQTSPIPEAQKDSSNAIETIPSNVDHTEKLAVLLRGSREHSSRACKREHQEEPHEEPQEEYQEERLDGYEEEHQEEHNGEHLEEYPGEYQEGFEELDQGFGEDDQEQEGAEMGASEVVGADATGEGPEPSMDLQHLESGEPNGGDHVEDAQATDEWPGENLGISDGVQAGVDSHETASQVEQQVPSQTHEDAPVAQSSSPLANSASAEDDNAGESKTVGPLPHPQITATEDPSAIAARYDIVVQYGDSDYQLFAKSTEDDPNRYFLSDRSTLDLPLAEFLSSIREVIAQELSPLDELVMSIDGLGVEFAETTTRDFIERYTFGDMLVLYDNLASNDDADFRPDIHIVLQVRPNCSQRLAALVDQANSGRGLSDVALYRDSPQLDDDDFDEDFKEYEEDEALAITPEPENDEYHDDVDDEADDNHQPDEQKALEYTENDDQDQRSDSQEVNGQSADIPKSPGEDEAEVANVDDDSLNGNDELDLGPAKQGNTPFFSSSPAVHCTGNPSECLYDDCFLMDLSDDGDDHQPGLSSPVVAQSCFHGTPSAPNHASHSKVYQDTVLLPNTSDANSKRSQDQPGSNGTQGQPINHNDEPLTQNGHGSDASSHHTSVTATLNGDDQDEIDYSDDEDGDDQDAANSILQDGITTQEPTAPTKSQTAADDEITWESEDEDAGDAANTTPSKVSAQVSPTTRKRTRSASNAADDEAPPSARPRLS</sequence>
<feature type="compositionally biased region" description="Acidic residues" evidence="1">
    <location>
        <begin position="1"/>
        <end position="11"/>
    </location>
</feature>
<feature type="region of interest" description="Disordered" evidence="1">
    <location>
        <begin position="607"/>
        <end position="806"/>
    </location>
</feature>
<feature type="region of interest" description="Disordered" evidence="1">
    <location>
        <begin position="88"/>
        <end position="114"/>
    </location>
</feature>
<feature type="region of interest" description="Disordered" evidence="1">
    <location>
        <begin position="489"/>
        <end position="593"/>
    </location>
</feature>
<dbReference type="Pfam" id="PF10336">
    <property type="entry name" value="DUF2420"/>
    <property type="match status" value="1"/>
</dbReference>
<evidence type="ECO:0000313" key="3">
    <source>
        <dbReference type="Proteomes" id="UP001480595"/>
    </source>
</evidence>
<comment type="caution">
    <text evidence="2">The sequence shown here is derived from an EMBL/GenBank/DDBJ whole genome shotgun (WGS) entry which is preliminary data.</text>
</comment>
<feature type="compositionally biased region" description="Acidic residues" evidence="1">
    <location>
        <begin position="708"/>
        <end position="725"/>
    </location>
</feature>
<feature type="compositionally biased region" description="Basic and acidic residues" evidence="1">
    <location>
        <begin position="127"/>
        <end position="147"/>
    </location>
</feature>
<feature type="compositionally biased region" description="Polar residues" evidence="1">
    <location>
        <begin position="286"/>
        <end position="297"/>
    </location>
</feature>
<evidence type="ECO:0000256" key="1">
    <source>
        <dbReference type="SAM" id="MobiDB-lite"/>
    </source>
</evidence>